<accession>A0A6A6VIV0</accession>
<proteinExistence type="predicted"/>
<dbReference type="Proteomes" id="UP000799440">
    <property type="component" value="Unassembled WGS sequence"/>
</dbReference>
<dbReference type="AlphaFoldDB" id="A0A6A6VIV0"/>
<protein>
    <submittedName>
        <fullName evidence="1">Uncharacterized protein</fullName>
    </submittedName>
</protein>
<evidence type="ECO:0000313" key="2">
    <source>
        <dbReference type="Proteomes" id="UP000799440"/>
    </source>
</evidence>
<dbReference type="EMBL" id="MU006565">
    <property type="protein sequence ID" value="KAF2749746.1"/>
    <property type="molecule type" value="Genomic_DNA"/>
</dbReference>
<keyword evidence="2" id="KW-1185">Reference proteome</keyword>
<sequence length="100" mass="11380">MISNQAKAHGLNPIRHKSNAIHSSTIHSPLTRHALLPSKYNHHPPKPPPFRFCKHCGQRQPIHHPVYGLEVPWVTICRLHITSPFCCILPLALFCVPKYV</sequence>
<evidence type="ECO:0000313" key="1">
    <source>
        <dbReference type="EMBL" id="KAF2749746.1"/>
    </source>
</evidence>
<name>A0A6A6VIV0_9PLEO</name>
<reference evidence="1" key="1">
    <citation type="journal article" date="2020" name="Stud. Mycol.">
        <title>101 Dothideomycetes genomes: a test case for predicting lifestyles and emergence of pathogens.</title>
        <authorList>
            <person name="Haridas S."/>
            <person name="Albert R."/>
            <person name="Binder M."/>
            <person name="Bloem J."/>
            <person name="Labutti K."/>
            <person name="Salamov A."/>
            <person name="Andreopoulos B."/>
            <person name="Baker S."/>
            <person name="Barry K."/>
            <person name="Bills G."/>
            <person name="Bluhm B."/>
            <person name="Cannon C."/>
            <person name="Castanera R."/>
            <person name="Culley D."/>
            <person name="Daum C."/>
            <person name="Ezra D."/>
            <person name="Gonzalez J."/>
            <person name="Henrissat B."/>
            <person name="Kuo A."/>
            <person name="Liang C."/>
            <person name="Lipzen A."/>
            <person name="Lutzoni F."/>
            <person name="Magnuson J."/>
            <person name="Mondo S."/>
            <person name="Nolan M."/>
            <person name="Ohm R."/>
            <person name="Pangilinan J."/>
            <person name="Park H.-J."/>
            <person name="Ramirez L."/>
            <person name="Alfaro M."/>
            <person name="Sun H."/>
            <person name="Tritt A."/>
            <person name="Yoshinaga Y."/>
            <person name="Zwiers L.-H."/>
            <person name="Turgeon B."/>
            <person name="Goodwin S."/>
            <person name="Spatafora J."/>
            <person name="Crous P."/>
            <person name="Grigoriev I."/>
        </authorList>
    </citation>
    <scope>NUCLEOTIDE SEQUENCE</scope>
    <source>
        <strain evidence="1">CBS 119925</strain>
    </source>
</reference>
<organism evidence="1 2">
    <name type="scientific">Sporormia fimetaria CBS 119925</name>
    <dbReference type="NCBI Taxonomy" id="1340428"/>
    <lineage>
        <taxon>Eukaryota</taxon>
        <taxon>Fungi</taxon>
        <taxon>Dikarya</taxon>
        <taxon>Ascomycota</taxon>
        <taxon>Pezizomycotina</taxon>
        <taxon>Dothideomycetes</taxon>
        <taxon>Pleosporomycetidae</taxon>
        <taxon>Pleosporales</taxon>
        <taxon>Sporormiaceae</taxon>
        <taxon>Sporormia</taxon>
    </lineage>
</organism>
<gene>
    <name evidence="1" type="ORF">M011DRAFT_275584</name>
</gene>